<evidence type="ECO:0000313" key="2">
    <source>
        <dbReference type="EMBL" id="RXS97204.1"/>
    </source>
</evidence>
<dbReference type="RefSeq" id="WP_129206984.1">
    <property type="nucleotide sequence ID" value="NZ_BMGU01000001.1"/>
</dbReference>
<feature type="transmembrane region" description="Helical" evidence="1">
    <location>
        <begin position="162"/>
        <end position="181"/>
    </location>
</feature>
<evidence type="ECO:0000313" key="3">
    <source>
        <dbReference type="Proteomes" id="UP000290253"/>
    </source>
</evidence>
<dbReference type="OrthoDB" id="116279at2"/>
<keyword evidence="1" id="KW-0812">Transmembrane</keyword>
<keyword evidence="1" id="KW-1133">Transmembrane helix</keyword>
<reference evidence="2 3" key="1">
    <citation type="journal article" date="2016" name="Int. J. Syst. Evol. Microbiol.">
        <title>Acidipila dinghuensis sp. nov., an acidobacterium isolated from forest soil.</title>
        <authorList>
            <person name="Jiang Y.W."/>
            <person name="Wang J."/>
            <person name="Chen M.H."/>
            <person name="Lv Y.Y."/>
            <person name="Qiu L.H."/>
        </authorList>
    </citation>
    <scope>NUCLEOTIDE SEQUENCE [LARGE SCALE GENOMIC DNA]</scope>
    <source>
        <strain evidence="2 3">DHOF10</strain>
    </source>
</reference>
<proteinExistence type="predicted"/>
<keyword evidence="3" id="KW-1185">Reference proteome</keyword>
<evidence type="ECO:0008006" key="4">
    <source>
        <dbReference type="Google" id="ProtNLM"/>
    </source>
</evidence>
<gene>
    <name evidence="2" type="ORF">ESZ00_04625</name>
</gene>
<organism evidence="2 3">
    <name type="scientific">Silvibacterium dinghuense</name>
    <dbReference type="NCBI Taxonomy" id="1560006"/>
    <lineage>
        <taxon>Bacteria</taxon>
        <taxon>Pseudomonadati</taxon>
        <taxon>Acidobacteriota</taxon>
        <taxon>Terriglobia</taxon>
        <taxon>Terriglobales</taxon>
        <taxon>Acidobacteriaceae</taxon>
        <taxon>Silvibacterium</taxon>
    </lineage>
</organism>
<comment type="caution">
    <text evidence="2">The sequence shown here is derived from an EMBL/GenBank/DDBJ whole genome shotgun (WGS) entry which is preliminary data.</text>
</comment>
<evidence type="ECO:0000256" key="1">
    <source>
        <dbReference type="SAM" id="Phobius"/>
    </source>
</evidence>
<feature type="transmembrane region" description="Helical" evidence="1">
    <location>
        <begin position="65"/>
        <end position="87"/>
    </location>
</feature>
<protein>
    <recommendedName>
        <fullName evidence="4">Transmembrane protein</fullName>
    </recommendedName>
</protein>
<accession>A0A4Q1SHZ3</accession>
<dbReference type="EMBL" id="SDMK01000001">
    <property type="protein sequence ID" value="RXS97204.1"/>
    <property type="molecule type" value="Genomic_DNA"/>
</dbReference>
<dbReference type="AlphaFoldDB" id="A0A4Q1SHZ3"/>
<sequence length="208" mass="22149">MFAVVRSRLIRIAPTVTAISLMAGNAGLLFRRGLHPNLETAVGFLWIASDYALRQKSRHPVAAPRINAAGVILGSLLLSASGFHVGYVDWNRVRTPLGYIPGAAAVGFQNELRRLGQHLAASRIGAARFLGAVLRRPYALSALLCSYGVVELMKSALHAHDAGLVAISAAYGTGTLFLSLLDYGRADGRLEDASRASVTRQSLEADAL</sequence>
<name>A0A4Q1SHZ3_9BACT</name>
<keyword evidence="1" id="KW-0472">Membrane</keyword>
<dbReference type="Proteomes" id="UP000290253">
    <property type="component" value="Unassembled WGS sequence"/>
</dbReference>